<reference evidence="4" key="1">
    <citation type="submission" date="2020-10" db="EMBL/GenBank/DDBJ databases">
        <authorList>
            <person name="Gilroy R."/>
        </authorList>
    </citation>
    <scope>NUCLEOTIDE SEQUENCE</scope>
    <source>
        <strain evidence="4">ChiSxjej2B14-6234</strain>
    </source>
</reference>
<evidence type="ECO:0000313" key="5">
    <source>
        <dbReference type="Proteomes" id="UP000886887"/>
    </source>
</evidence>
<accession>A0A9D0Z999</accession>
<dbReference type="CDD" id="cd02136">
    <property type="entry name" value="PnbA_NfnB-like"/>
    <property type="match status" value="1"/>
</dbReference>
<evidence type="ECO:0000256" key="2">
    <source>
        <dbReference type="ARBA" id="ARBA00023002"/>
    </source>
</evidence>
<dbReference type="InterPro" id="IPR029479">
    <property type="entry name" value="Nitroreductase"/>
</dbReference>
<proteinExistence type="inferred from homology"/>
<reference evidence="4" key="2">
    <citation type="journal article" date="2021" name="PeerJ">
        <title>Extensive microbial diversity within the chicken gut microbiome revealed by metagenomics and culture.</title>
        <authorList>
            <person name="Gilroy R."/>
            <person name="Ravi A."/>
            <person name="Getino M."/>
            <person name="Pursley I."/>
            <person name="Horton D.L."/>
            <person name="Alikhan N.F."/>
            <person name="Baker D."/>
            <person name="Gharbi K."/>
            <person name="Hall N."/>
            <person name="Watson M."/>
            <person name="Adriaenssens E.M."/>
            <person name="Foster-Nyarko E."/>
            <person name="Jarju S."/>
            <person name="Secka A."/>
            <person name="Antonio M."/>
            <person name="Oren A."/>
            <person name="Chaudhuri R.R."/>
            <person name="La Ragione R."/>
            <person name="Hildebrand F."/>
            <person name="Pallen M.J."/>
        </authorList>
    </citation>
    <scope>NUCLEOTIDE SEQUENCE</scope>
    <source>
        <strain evidence="4">ChiSxjej2B14-6234</strain>
    </source>
</reference>
<evidence type="ECO:0000313" key="4">
    <source>
        <dbReference type="EMBL" id="HIQ70936.1"/>
    </source>
</evidence>
<protein>
    <submittedName>
        <fullName evidence="4">Nitroreductase</fullName>
    </submittedName>
</protein>
<sequence length="170" mass="18603">MNAILENIMTRRSCRAFEKRRIPDADLEQILTAAVYAPTAMNRQTWRFTVLRDADKIAQLARAVGTAIGREGYDFYQPDTLVIVSNVRTNANAIADAGCAMQNIMLMAHSLGVASCWINQMKDTNGDPAVRALLDGYGVPADHDVQCCAALGYGSPAREIEHSMAAVHYV</sequence>
<comment type="caution">
    <text evidence="4">The sequence shown here is derived from an EMBL/GenBank/DDBJ whole genome shotgun (WGS) entry which is preliminary data.</text>
</comment>
<feature type="domain" description="Nitroreductase" evidence="3">
    <location>
        <begin position="77"/>
        <end position="153"/>
    </location>
</feature>
<dbReference type="Gene3D" id="3.40.109.10">
    <property type="entry name" value="NADH Oxidase"/>
    <property type="match status" value="1"/>
</dbReference>
<dbReference type="GO" id="GO:0016491">
    <property type="term" value="F:oxidoreductase activity"/>
    <property type="evidence" value="ECO:0007669"/>
    <property type="project" value="UniProtKB-KW"/>
</dbReference>
<comment type="similarity">
    <text evidence="1">Belongs to the nitroreductase family.</text>
</comment>
<gene>
    <name evidence="4" type="ORF">IAB73_01840</name>
</gene>
<dbReference type="PANTHER" id="PTHR43673">
    <property type="entry name" value="NAD(P)H NITROREDUCTASE YDGI-RELATED"/>
    <property type="match status" value="1"/>
</dbReference>
<dbReference type="PANTHER" id="PTHR43673:SF10">
    <property type="entry name" value="NADH DEHYDROGENASE_NAD(P)H NITROREDUCTASE XCC3605-RELATED"/>
    <property type="match status" value="1"/>
</dbReference>
<organism evidence="4 5">
    <name type="scientific">Candidatus Onthenecus intestinigallinarum</name>
    <dbReference type="NCBI Taxonomy" id="2840875"/>
    <lineage>
        <taxon>Bacteria</taxon>
        <taxon>Bacillati</taxon>
        <taxon>Bacillota</taxon>
        <taxon>Clostridia</taxon>
        <taxon>Eubacteriales</taxon>
        <taxon>Candidatus Onthenecus</taxon>
    </lineage>
</organism>
<dbReference type="InterPro" id="IPR000415">
    <property type="entry name" value="Nitroreductase-like"/>
</dbReference>
<evidence type="ECO:0000256" key="1">
    <source>
        <dbReference type="ARBA" id="ARBA00007118"/>
    </source>
</evidence>
<feature type="domain" description="Nitroreductase" evidence="3">
    <location>
        <begin position="8"/>
        <end position="66"/>
    </location>
</feature>
<name>A0A9D0Z999_9FIRM</name>
<dbReference type="AlphaFoldDB" id="A0A9D0Z999"/>
<dbReference type="EMBL" id="DVFJ01000006">
    <property type="protein sequence ID" value="HIQ70936.1"/>
    <property type="molecule type" value="Genomic_DNA"/>
</dbReference>
<dbReference type="SUPFAM" id="SSF55469">
    <property type="entry name" value="FMN-dependent nitroreductase-like"/>
    <property type="match status" value="1"/>
</dbReference>
<evidence type="ECO:0000259" key="3">
    <source>
        <dbReference type="Pfam" id="PF00881"/>
    </source>
</evidence>
<dbReference type="Proteomes" id="UP000886887">
    <property type="component" value="Unassembled WGS sequence"/>
</dbReference>
<dbReference type="Pfam" id="PF00881">
    <property type="entry name" value="Nitroreductase"/>
    <property type="match status" value="2"/>
</dbReference>
<keyword evidence="2" id="KW-0560">Oxidoreductase</keyword>